<dbReference type="InterPro" id="IPR013949">
    <property type="entry name" value="Utp6"/>
</dbReference>
<dbReference type="Gene3D" id="1.25.40.10">
    <property type="entry name" value="Tetratricopeptide repeat domain"/>
    <property type="match status" value="2"/>
</dbReference>
<evidence type="ECO:0000313" key="1">
    <source>
        <dbReference type="EMBL" id="ELP94800.1"/>
    </source>
</evidence>
<organism evidence="1 2">
    <name type="scientific">Entamoeba invadens IP1</name>
    <dbReference type="NCBI Taxonomy" id="370355"/>
    <lineage>
        <taxon>Eukaryota</taxon>
        <taxon>Amoebozoa</taxon>
        <taxon>Evosea</taxon>
        <taxon>Archamoebae</taxon>
        <taxon>Mastigamoebida</taxon>
        <taxon>Entamoebidae</taxon>
        <taxon>Entamoeba</taxon>
    </lineage>
</organism>
<dbReference type="SUPFAM" id="SSF48452">
    <property type="entry name" value="TPR-like"/>
    <property type="match status" value="1"/>
</dbReference>
<proteinExistence type="predicted"/>
<keyword evidence="2" id="KW-1185">Reference proteome</keyword>
<dbReference type="EMBL" id="KB206169">
    <property type="protein sequence ID" value="ELP94800.1"/>
    <property type="molecule type" value="Genomic_DNA"/>
</dbReference>
<reference evidence="1 2" key="1">
    <citation type="submission" date="2012-10" db="EMBL/GenBank/DDBJ databases">
        <authorList>
            <person name="Zafar N."/>
            <person name="Inman J."/>
            <person name="Hall N."/>
            <person name="Lorenzi H."/>
            <person name="Caler E."/>
        </authorList>
    </citation>
    <scope>NUCLEOTIDE SEQUENCE [LARGE SCALE GENOMIC DNA]</scope>
    <source>
        <strain evidence="1 2">IP1</strain>
    </source>
</reference>
<sequence length="492" mass="58897">MERLRHERENYLEMLLPLVKLGLYTSEEVRKVIDRWTKQDIAKRRYKQEDTTFKMILEQEKEARKDFIKRVSKYYIKELSEYLVFDKRISDTFVWYLNRFPIRVLVWKDYIAFLIESEHANHEVLNAFTKAFKFNPRCDELWTLFTTYLSSMPEDNYRKVLQSVIANNPYEEEVYLMYFRFELDQILTKKKVILFNTDLVEKKEEQIKEQQIKYAPKTTIAHQKLLKAVESLTPLYTILRIIYEEAKSKLKGYHYVVGMIDSVYDVPECEELKKTMLEYLFSMTDKKVDIMKELALTYYERNPQLGFEVLKNPVFNDVSEKAKEKVFNEMRGLSGEEVKPKLPYEISIEKIKKIADLNAKLNVMKTEILNIDRTYIEQLKDECFDIIMVEEESVVKEFIDWLLKTVCSYDTYIKMAKYFEEKKDYKSALNVFDTGVRLGWIAKGSAEFWVEYLLLCRNSGDYKRGRSVHEAMKKLYKNPDEVDVMFESRVNN</sequence>
<dbReference type="OMA" id="RDKANCL"/>
<dbReference type="KEGG" id="eiv:EIN_246940"/>
<name>A0A0A1UDY3_ENTIV</name>
<dbReference type="GO" id="GO:0032040">
    <property type="term" value="C:small-subunit processome"/>
    <property type="evidence" value="ECO:0007669"/>
    <property type="project" value="TreeGrafter"/>
</dbReference>
<accession>A0A0A1UDY3</accession>
<dbReference type="InterPro" id="IPR011990">
    <property type="entry name" value="TPR-like_helical_dom_sf"/>
</dbReference>
<protein>
    <recommendedName>
        <fullName evidence="3">U3 small nucleolar RNA-associated protein 6</fullName>
    </recommendedName>
</protein>
<evidence type="ECO:0008006" key="3">
    <source>
        <dbReference type="Google" id="ProtNLM"/>
    </source>
</evidence>
<dbReference type="Proteomes" id="UP000014680">
    <property type="component" value="Unassembled WGS sequence"/>
</dbReference>
<gene>
    <name evidence="1" type="ORF">EIN_246940</name>
</gene>
<dbReference type="RefSeq" id="XP_004261571.1">
    <property type="nucleotide sequence ID" value="XM_004261523.1"/>
</dbReference>
<dbReference type="GO" id="GO:0000462">
    <property type="term" value="P:maturation of SSU-rRNA from tricistronic rRNA transcript (SSU-rRNA, 5.8S rRNA, LSU-rRNA)"/>
    <property type="evidence" value="ECO:0007669"/>
    <property type="project" value="InterPro"/>
</dbReference>
<dbReference type="GO" id="GO:0034388">
    <property type="term" value="C:Pwp2p-containing subcomplex of 90S preribosome"/>
    <property type="evidence" value="ECO:0007669"/>
    <property type="project" value="TreeGrafter"/>
</dbReference>
<dbReference type="GO" id="GO:0030515">
    <property type="term" value="F:snoRNA binding"/>
    <property type="evidence" value="ECO:0007669"/>
    <property type="project" value="InterPro"/>
</dbReference>
<dbReference type="PANTHER" id="PTHR23271:SF1">
    <property type="entry name" value="U3 SMALL NUCLEOLAR RNA-ASSOCIATED PROTEIN 6 HOMOLOG"/>
    <property type="match status" value="1"/>
</dbReference>
<dbReference type="OrthoDB" id="28112at2759"/>
<dbReference type="GeneID" id="14893767"/>
<dbReference type="AlphaFoldDB" id="A0A0A1UDY3"/>
<dbReference type="VEuPathDB" id="AmoebaDB:EIN_246940"/>
<dbReference type="PANTHER" id="PTHR23271">
    <property type="entry name" value="HEPATOCELLULAR CARCINOMA-ASSOCIATED ANTIGEN 66"/>
    <property type="match status" value="1"/>
</dbReference>
<evidence type="ECO:0000313" key="2">
    <source>
        <dbReference type="Proteomes" id="UP000014680"/>
    </source>
</evidence>